<protein>
    <submittedName>
        <fullName evidence="1">Uncharacterized protein</fullName>
    </submittedName>
</protein>
<gene>
    <name evidence="1" type="ORF">A0H81_01023</name>
</gene>
<proteinExistence type="predicted"/>
<dbReference type="AlphaFoldDB" id="A0A1C7MNU5"/>
<comment type="caution">
    <text evidence="1">The sequence shown here is derived from an EMBL/GenBank/DDBJ whole genome shotgun (WGS) entry which is preliminary data.</text>
</comment>
<reference evidence="1 2" key="1">
    <citation type="submission" date="2016-03" db="EMBL/GenBank/DDBJ databases">
        <title>Whole genome sequencing of Grifola frondosa 9006-11.</title>
        <authorList>
            <person name="Min B."/>
            <person name="Park H."/>
            <person name="Kim J.-G."/>
            <person name="Cho H."/>
            <person name="Oh Y.-L."/>
            <person name="Kong W.-S."/>
            <person name="Choi I.-G."/>
        </authorList>
    </citation>
    <scope>NUCLEOTIDE SEQUENCE [LARGE SCALE GENOMIC DNA]</scope>
    <source>
        <strain evidence="1 2">9006-11</strain>
    </source>
</reference>
<dbReference type="EMBL" id="LUGG01000001">
    <property type="protein sequence ID" value="OBZ78561.1"/>
    <property type="molecule type" value="Genomic_DNA"/>
</dbReference>
<evidence type="ECO:0000313" key="2">
    <source>
        <dbReference type="Proteomes" id="UP000092993"/>
    </source>
</evidence>
<keyword evidence="2" id="KW-1185">Reference proteome</keyword>
<sequence length="95" mass="10769">MHTNYLTLKQQDESLQLHATFWKLHPVFNLGYSYVLVHSCGLSVLASEILFEEKHSPCGTCFLQSRRSILDPSIIYLQSARTYTAQANRGHNTAA</sequence>
<dbReference type="Proteomes" id="UP000092993">
    <property type="component" value="Unassembled WGS sequence"/>
</dbReference>
<organism evidence="1 2">
    <name type="scientific">Grifola frondosa</name>
    <name type="common">Maitake</name>
    <name type="synonym">Polyporus frondosus</name>
    <dbReference type="NCBI Taxonomy" id="5627"/>
    <lineage>
        <taxon>Eukaryota</taxon>
        <taxon>Fungi</taxon>
        <taxon>Dikarya</taxon>
        <taxon>Basidiomycota</taxon>
        <taxon>Agaricomycotina</taxon>
        <taxon>Agaricomycetes</taxon>
        <taxon>Polyporales</taxon>
        <taxon>Grifolaceae</taxon>
        <taxon>Grifola</taxon>
    </lineage>
</organism>
<evidence type="ECO:0000313" key="1">
    <source>
        <dbReference type="EMBL" id="OBZ78561.1"/>
    </source>
</evidence>
<name>A0A1C7MNU5_GRIFR</name>
<accession>A0A1C7MNU5</accession>